<name>A0A6J5TB26_9CAUD</name>
<evidence type="ECO:0000259" key="1">
    <source>
        <dbReference type="Pfam" id="PF09718"/>
    </source>
</evidence>
<dbReference type="InterPro" id="IPR006431">
    <property type="entry name" value="Phage_tape_meas_C"/>
</dbReference>
<dbReference type="Pfam" id="PF09718">
    <property type="entry name" value="Tape_meas_lam_C"/>
    <property type="match status" value="1"/>
</dbReference>
<protein>
    <submittedName>
        <fullName evidence="2">Bacteriophage lambda, GpH, tail tape measure, C-terminal</fullName>
    </submittedName>
</protein>
<dbReference type="EMBL" id="LR797826">
    <property type="protein sequence ID" value="CAB4242177.1"/>
    <property type="molecule type" value="Genomic_DNA"/>
</dbReference>
<proteinExistence type="predicted"/>
<gene>
    <name evidence="2" type="ORF">UFOVP83_14</name>
</gene>
<reference evidence="2" key="1">
    <citation type="submission" date="2020-05" db="EMBL/GenBank/DDBJ databases">
        <authorList>
            <person name="Chiriac C."/>
            <person name="Salcher M."/>
            <person name="Ghai R."/>
            <person name="Kavagutti S V."/>
        </authorList>
    </citation>
    <scope>NUCLEOTIDE SEQUENCE</scope>
</reference>
<organism evidence="2">
    <name type="scientific">uncultured Caudovirales phage</name>
    <dbReference type="NCBI Taxonomy" id="2100421"/>
    <lineage>
        <taxon>Viruses</taxon>
        <taxon>Duplodnaviria</taxon>
        <taxon>Heunggongvirae</taxon>
        <taxon>Uroviricota</taxon>
        <taxon>Caudoviricetes</taxon>
        <taxon>Peduoviridae</taxon>
        <taxon>Maltschvirus</taxon>
        <taxon>Maltschvirus maltsch</taxon>
    </lineage>
</organism>
<evidence type="ECO:0000313" key="2">
    <source>
        <dbReference type="EMBL" id="CAB4242177.1"/>
    </source>
</evidence>
<accession>A0A6J5TB26</accession>
<feature type="domain" description="Bacteriophage tail tape measure C-terminal" evidence="1">
    <location>
        <begin position="580"/>
        <end position="653"/>
    </location>
</feature>
<sequence length="782" mass="83951">MAVIGSLSVKLGLVTVEWDQATAKAKQQAKDLRLAFNDLTGNVKELGNRFKELGGAFGLGAVGLGALTSSTLSFANDVNDVAKSFDLSTAKVLQFRDALQTSGGKAENASKALSTLFSKIEDARKGNESSIADFEKLGLTFEDLNRANPEDALDKVFVGLSKIGNTYERVKMTKEMLGKGGIGVSVEEVADKLGMSTAEYEKNAAAIEHLGEVSDNLKSSMDNLKLAFAGILSPFVGDGLVKMETFKTIMITLGSTALVSKLFDFVKVMIEIRKATSEATIAFAALQAVGGGWTLGILAVGYEVLTQMNMITDRAKQLEEMQNKYKPAEQPVAMASGAGTYGLYGPQISDTGLNFAEGGFTKKDDGEKKPVEQRPEIIAARAKLAMMQKEIGYSKQLGQIKVNSLTTDKMTTALAEEQVKLNQALSDAQAQYVQETSKEKISQEEINVAKSKLALAEQKAQADAKAATDYIIAQHKQEIVLAKQKAGFDKVMLGYDIEAAEYQRDSTLLTQKDVKLHEEMMRSAKAIAGYEQEIANAKITMHGEALDVEIDRLNMQIDGEKRLSKIRQEVIVQEDERMTDFKTGWRAAWTSYVQDSQNYGQMAGDIFGSVMGNMGTAIDNFAHTGKFAFKDFARSVIQDILAIVMKMQMMKIIMSAVGAFGGGGGVAMGEVGGASVASDAGGLFNSSFSTIPHMATGGSPDRPTLVGENGPELFIPKRSGGTIVPNSQLSSFGNQPQTVINGPYIANMSAIDTQSAAAFLAKNKQAVFAANFSAQRSLPAGR</sequence>